<feature type="region of interest" description="Disordered" evidence="1">
    <location>
        <begin position="74"/>
        <end position="116"/>
    </location>
</feature>
<dbReference type="Gene3D" id="1.50.10.10">
    <property type="match status" value="1"/>
</dbReference>
<evidence type="ECO:0000256" key="1">
    <source>
        <dbReference type="SAM" id="MobiDB-lite"/>
    </source>
</evidence>
<name>A0A4R0J1S5_9ACTN</name>
<accession>A0A4R0J1S5</accession>
<evidence type="ECO:0000313" key="3">
    <source>
        <dbReference type="Proteomes" id="UP000294225"/>
    </source>
</evidence>
<reference evidence="2 3" key="1">
    <citation type="submission" date="2019-02" db="EMBL/GenBank/DDBJ databases">
        <title>Kribbella capetownensis sp. nov. and Kribbella speibonae sp. nov., isolated from soil.</title>
        <authorList>
            <person name="Curtis S.M."/>
            <person name="Norton I."/>
            <person name="Everest G.J."/>
            <person name="Meyers P.R."/>
        </authorList>
    </citation>
    <scope>NUCLEOTIDE SEQUENCE [LARGE SCALE GENOMIC DNA]</scope>
    <source>
        <strain evidence="2 3">YM55</strain>
    </source>
</reference>
<dbReference type="EMBL" id="SJKC01000002">
    <property type="protein sequence ID" value="TCC38096.1"/>
    <property type="molecule type" value="Genomic_DNA"/>
</dbReference>
<dbReference type="AlphaFoldDB" id="A0A4R0J1S5"/>
<dbReference type="PANTHER" id="PTHR31616">
    <property type="entry name" value="TREHALASE"/>
    <property type="match status" value="1"/>
</dbReference>
<dbReference type="PANTHER" id="PTHR31616:SF0">
    <property type="entry name" value="GLUCAN 1,4-ALPHA-GLUCOSIDASE"/>
    <property type="match status" value="1"/>
</dbReference>
<dbReference type="GO" id="GO:0005975">
    <property type="term" value="P:carbohydrate metabolic process"/>
    <property type="evidence" value="ECO:0007669"/>
    <property type="project" value="InterPro"/>
</dbReference>
<dbReference type="InterPro" id="IPR008928">
    <property type="entry name" value="6-hairpin_glycosidase_sf"/>
</dbReference>
<dbReference type="Proteomes" id="UP000294225">
    <property type="component" value="Unassembled WGS sequence"/>
</dbReference>
<dbReference type="SUPFAM" id="SSF48208">
    <property type="entry name" value="Six-hairpin glycosidases"/>
    <property type="match status" value="1"/>
</dbReference>
<dbReference type="GO" id="GO:0004553">
    <property type="term" value="F:hydrolase activity, hydrolyzing O-glycosyl compounds"/>
    <property type="evidence" value="ECO:0007669"/>
    <property type="project" value="TreeGrafter"/>
</dbReference>
<feature type="compositionally biased region" description="Basic and acidic residues" evidence="1">
    <location>
        <begin position="87"/>
        <end position="96"/>
    </location>
</feature>
<evidence type="ECO:0000313" key="2">
    <source>
        <dbReference type="EMBL" id="TCC38096.1"/>
    </source>
</evidence>
<comment type="caution">
    <text evidence="2">The sequence shown here is derived from an EMBL/GenBank/DDBJ whole genome shotgun (WGS) entry which is preliminary data.</text>
</comment>
<dbReference type="InterPro" id="IPR012341">
    <property type="entry name" value="6hp_glycosidase-like_sf"/>
</dbReference>
<protein>
    <submittedName>
        <fullName evidence="2">Glucoamylase</fullName>
    </submittedName>
</protein>
<proteinExistence type="predicted"/>
<gene>
    <name evidence="2" type="ORF">E0H92_16695</name>
</gene>
<organism evidence="2 3">
    <name type="scientific">Kribbella speibonae</name>
    <dbReference type="NCBI Taxonomy" id="1572660"/>
    <lineage>
        <taxon>Bacteria</taxon>
        <taxon>Bacillati</taxon>
        <taxon>Actinomycetota</taxon>
        <taxon>Actinomycetes</taxon>
        <taxon>Propionibacteriales</taxon>
        <taxon>Kribbellaceae</taxon>
        <taxon>Kribbella</taxon>
    </lineage>
</organism>
<sequence length="441" mass="47012">MRPSRRRDRWFPNVVIALVLLALAGGTVSNLVRNPQPRLVAEGVPGRLAPPGGASAGSGKYDDLVRHALADLDALTVQNDPPPDRQTVPDDTKLPDDTTLPGAATPPDTTTLPGAAVPSGVTLAGWNGPWRFVWPRDVSFVAVARCAVGQYDKAYQVLSFLNSIRPSTGRWEARYTGTGGHLEDARAPQVDGAGWVIWATWFCRAGNRYWDLVRESADQIVGELGPDGLPASSSDYWERPEKEVTLGTVAPLLTGLRSAIRVATDLRHTTDADRWRTALDRLSAATDRAFAPDYPRTPARATSFVEPGVEPISIGGGADAIVTVLGPPFAPGSPEVSAAIDRAHGVLTQPNGGVTPGESWRADGVSWTPQTALFALSAAARGDRSTAETLLTWLDQHRTRTGALPEKVNRDLEPAGEAPLAWTAALVILADTALRNPLPVP</sequence>